<proteinExistence type="inferred from homology"/>
<dbReference type="InterPro" id="IPR003671">
    <property type="entry name" value="SPIN/Ssty"/>
</dbReference>
<dbReference type="Ensembl" id="ENSMSIT00000013180.1">
    <property type="protein sequence ID" value="ENSMSIP00000010418.1"/>
    <property type="gene ID" value="ENSMSIG00000009126.1"/>
</dbReference>
<organism evidence="2 3">
    <name type="scientific">Mus spicilegus</name>
    <name type="common">Mound-building mouse</name>
    <dbReference type="NCBI Taxonomy" id="10103"/>
    <lineage>
        <taxon>Eukaryota</taxon>
        <taxon>Metazoa</taxon>
        <taxon>Chordata</taxon>
        <taxon>Craniata</taxon>
        <taxon>Vertebrata</taxon>
        <taxon>Euteleostomi</taxon>
        <taxon>Mammalia</taxon>
        <taxon>Eutheria</taxon>
        <taxon>Euarchontoglires</taxon>
        <taxon>Glires</taxon>
        <taxon>Rodentia</taxon>
        <taxon>Myomorpha</taxon>
        <taxon>Muroidea</taxon>
        <taxon>Muridae</taxon>
        <taxon>Murinae</taxon>
        <taxon>Mus</taxon>
        <taxon>Mus</taxon>
    </lineage>
</organism>
<dbReference type="Gene3D" id="2.80.10.70">
    <property type="entry name" value="Spindlin/Ssty"/>
    <property type="match status" value="1"/>
</dbReference>
<comment type="similarity">
    <text evidence="1">Belongs to the SPIN/STSY family.</text>
</comment>
<evidence type="ECO:0000313" key="3">
    <source>
        <dbReference type="Proteomes" id="UP000694415"/>
    </source>
</evidence>
<evidence type="ECO:0008006" key="4">
    <source>
        <dbReference type="Google" id="ProtNLM"/>
    </source>
</evidence>
<dbReference type="GeneTree" id="ENSGT00950000182925"/>
<reference evidence="2" key="1">
    <citation type="submission" date="2025-08" db="UniProtKB">
        <authorList>
            <consortium name="Ensembl"/>
        </authorList>
    </citation>
    <scope>IDENTIFICATION</scope>
</reference>
<protein>
    <recommendedName>
        <fullName evidence="4">Y-linked testis-specific protein 1</fullName>
    </recommendedName>
</protein>
<dbReference type="GO" id="GO:0007276">
    <property type="term" value="P:gamete generation"/>
    <property type="evidence" value="ECO:0007669"/>
    <property type="project" value="InterPro"/>
</dbReference>
<sequence>IPLKRLSMSSLMKKRRKSSSNALRNIVGCRISHSWKEGNEPVTQWKAIVLGQLPTNPSLYLVKYDGIDSVYGQELYSDDRILNLKVLPPIVVFPQVRYAHLARALVGRAVQHKFEGKDGSEDNWRGVVLAQVPIMKDLFYITYKKDPALYAYQLLDDYKEGNLHMIPDTPPAEERSGDDSDVLIGNWVQYTRKDGSKMFGKVVYQVLANPSVYFIKFHGDIHIYVYTMVPKILEVEKS</sequence>
<dbReference type="FunFam" id="2.80.10.70:FF:000001">
    <property type="entry name" value="Spindlin 1"/>
    <property type="match status" value="1"/>
</dbReference>
<dbReference type="Proteomes" id="UP000694415">
    <property type="component" value="Unplaced"/>
</dbReference>
<name>A0A8C6GR34_MUSSI</name>
<dbReference type="Pfam" id="PF02513">
    <property type="entry name" value="Spin-Ssty"/>
    <property type="match status" value="3"/>
</dbReference>
<evidence type="ECO:0000313" key="2">
    <source>
        <dbReference type="Ensembl" id="ENSMSIP00000010418.1"/>
    </source>
</evidence>
<dbReference type="PANTHER" id="PTHR10405">
    <property type="entry name" value="SPINDLIN"/>
    <property type="match status" value="1"/>
</dbReference>
<accession>A0A8C6GR34</accession>
<keyword evidence="3" id="KW-1185">Reference proteome</keyword>
<dbReference type="InterPro" id="IPR042567">
    <property type="entry name" value="SPIN/Ssty_sf"/>
</dbReference>
<reference evidence="2" key="2">
    <citation type="submission" date="2025-09" db="UniProtKB">
        <authorList>
            <consortium name="Ensembl"/>
        </authorList>
    </citation>
    <scope>IDENTIFICATION</scope>
</reference>
<evidence type="ECO:0000256" key="1">
    <source>
        <dbReference type="ARBA" id="ARBA00009467"/>
    </source>
</evidence>
<dbReference type="AlphaFoldDB" id="A0A8C6GR34"/>